<gene>
    <name evidence="5" type="ORF">G5V58_04325</name>
</gene>
<dbReference type="InterPro" id="IPR029058">
    <property type="entry name" value="AB_hydrolase_fold"/>
</dbReference>
<evidence type="ECO:0000313" key="5">
    <source>
        <dbReference type="EMBL" id="QIG42099.1"/>
    </source>
</evidence>
<organism evidence="5 6">
    <name type="scientific">Nocardioides anomalus</name>
    <dbReference type="NCBI Taxonomy" id="2712223"/>
    <lineage>
        <taxon>Bacteria</taxon>
        <taxon>Bacillati</taxon>
        <taxon>Actinomycetota</taxon>
        <taxon>Actinomycetes</taxon>
        <taxon>Propionibacteriales</taxon>
        <taxon>Nocardioidaceae</taxon>
        <taxon>Nocardioides</taxon>
    </lineage>
</organism>
<dbReference type="InterPro" id="IPR013736">
    <property type="entry name" value="Xaa-Pro_dipept_C"/>
</dbReference>
<dbReference type="RefSeq" id="WP_165229075.1">
    <property type="nucleotide sequence ID" value="NZ_CP049257.1"/>
</dbReference>
<protein>
    <submittedName>
        <fullName evidence="5">CocE/NonD family hydrolase</fullName>
    </submittedName>
</protein>
<evidence type="ECO:0000313" key="6">
    <source>
        <dbReference type="Proteomes" id="UP000502996"/>
    </source>
</evidence>
<dbReference type="GO" id="GO:0008239">
    <property type="term" value="F:dipeptidyl-peptidase activity"/>
    <property type="evidence" value="ECO:0007669"/>
    <property type="project" value="InterPro"/>
</dbReference>
<dbReference type="Gene3D" id="3.40.50.1820">
    <property type="entry name" value="alpha/beta hydrolase"/>
    <property type="match status" value="1"/>
</dbReference>
<evidence type="ECO:0000256" key="3">
    <source>
        <dbReference type="SAM" id="SignalP"/>
    </source>
</evidence>
<dbReference type="InterPro" id="IPR005674">
    <property type="entry name" value="CocE/Ser_esterase"/>
</dbReference>
<name>A0A6G6WA67_9ACTN</name>
<keyword evidence="3" id="KW-0732">Signal</keyword>
<evidence type="ECO:0000256" key="2">
    <source>
        <dbReference type="SAM" id="MobiDB-lite"/>
    </source>
</evidence>
<evidence type="ECO:0000256" key="1">
    <source>
        <dbReference type="ARBA" id="ARBA00022801"/>
    </source>
</evidence>
<feature type="signal peptide" evidence="3">
    <location>
        <begin position="1"/>
        <end position="19"/>
    </location>
</feature>
<dbReference type="Pfam" id="PF02129">
    <property type="entry name" value="Peptidase_S15"/>
    <property type="match status" value="1"/>
</dbReference>
<keyword evidence="6" id="KW-1185">Reference proteome</keyword>
<dbReference type="InterPro" id="IPR008979">
    <property type="entry name" value="Galactose-bd-like_sf"/>
</dbReference>
<sequence>MTLRSRAATLALVVLAATATTLTPGAPAAQAAGRAAGRDAHWVPGPGSQVQQAGGWRPRPEQYAGTQVTQDVAIPMSDGVVLRGDVVRPTTADGAVVTTPLPVVITITAYNKTLQTGGGGLAGPAADYLVERGYVQLTVDARGTGSSAGVWEAFSPRETQDYGEVVDWAHRQPWSNGKSAMTGPSYMGIAQLYAAAAHPKGLKAIFPQVPGADTYRDIVASGGALDVSFIPLWMGLVTAAGLVPPAYGAQQPAAGFGALLDRLATATTFTVPLLTGAVLGQAPAYDGPFYADRSPINVVDRIKVPTFLVSGEYDLFQRGTPLLYERLQAHGVPVRMITGPWDHLQGSSGADVGQAGYGSLQELQLRWFDHYVKGVPDPRLLEDIKPFTYYEQGSGRWVTTKKYVSKDLRATSFRLSGSAAVGGQAGGLTQDGAQSGTSTVPPLPVTGLCTRSANQWTAGILHQAWPDSPCLRDNRVNDLGGLTFQTEPLTAPLRVQGPINVRLYTSTPTGDGMYSVAVEDVAPDGTVSRLTGGWQTLSQRALDESRSRYLDGQLVQPYHPFTRASQQPVPAGAVVPVDVEVFPTGAAILPGHRLRLSVQAFDVPHLLPTAPNLPQIAPLTLHTGPAYPSVLTVPVR</sequence>
<dbReference type="Gene3D" id="1.10.3020.10">
    <property type="entry name" value="alpha-amino acid ester hydrolase ( Helical cap domain)"/>
    <property type="match status" value="1"/>
</dbReference>
<reference evidence="5 6" key="1">
    <citation type="submission" date="2020-02" db="EMBL/GenBank/DDBJ databases">
        <title>Full genome sequence of Nocardioides sp. R-3366.</title>
        <authorList>
            <person name="Im W.-T."/>
        </authorList>
    </citation>
    <scope>NUCLEOTIDE SEQUENCE [LARGE SCALE GENOMIC DNA]</scope>
    <source>
        <strain evidence="5 6">R-3366</strain>
    </source>
</reference>
<dbReference type="PANTHER" id="PTHR43056">
    <property type="entry name" value="PEPTIDASE S9 PROLYL OLIGOPEPTIDASE"/>
    <property type="match status" value="1"/>
</dbReference>
<feature type="domain" description="Xaa-Pro dipeptidyl-peptidase C-terminal" evidence="4">
    <location>
        <begin position="365"/>
        <end position="632"/>
    </location>
</feature>
<keyword evidence="1 5" id="KW-0378">Hydrolase</keyword>
<dbReference type="SUPFAM" id="SSF49785">
    <property type="entry name" value="Galactose-binding domain-like"/>
    <property type="match status" value="1"/>
</dbReference>
<dbReference type="AlphaFoldDB" id="A0A6G6WA67"/>
<dbReference type="Proteomes" id="UP000502996">
    <property type="component" value="Chromosome"/>
</dbReference>
<dbReference type="SMART" id="SM00939">
    <property type="entry name" value="PepX_C"/>
    <property type="match status" value="1"/>
</dbReference>
<evidence type="ECO:0000259" key="4">
    <source>
        <dbReference type="SMART" id="SM00939"/>
    </source>
</evidence>
<dbReference type="Gene3D" id="2.60.120.260">
    <property type="entry name" value="Galactose-binding domain-like"/>
    <property type="match status" value="1"/>
</dbReference>
<dbReference type="EMBL" id="CP049257">
    <property type="protein sequence ID" value="QIG42099.1"/>
    <property type="molecule type" value="Genomic_DNA"/>
</dbReference>
<dbReference type="InterPro" id="IPR050585">
    <property type="entry name" value="Xaa-Pro_dipeptidyl-ppase/CocE"/>
</dbReference>
<dbReference type="Pfam" id="PF08530">
    <property type="entry name" value="PepX_C"/>
    <property type="match status" value="1"/>
</dbReference>
<accession>A0A6G6WA67</accession>
<feature type="region of interest" description="Disordered" evidence="2">
    <location>
        <begin position="35"/>
        <end position="58"/>
    </location>
</feature>
<proteinExistence type="predicted"/>
<dbReference type="InterPro" id="IPR000383">
    <property type="entry name" value="Xaa-Pro-like_dom"/>
</dbReference>
<dbReference type="PANTHER" id="PTHR43056:SF10">
    <property type="entry name" value="COCE_NOND FAMILY, PUTATIVE (AFU_ORTHOLOGUE AFUA_7G00600)-RELATED"/>
    <property type="match status" value="1"/>
</dbReference>
<dbReference type="NCBIfam" id="TIGR00976">
    <property type="entry name" value="CocE_NonD"/>
    <property type="match status" value="1"/>
</dbReference>
<dbReference type="KEGG" id="nano:G5V58_04325"/>
<dbReference type="SUPFAM" id="SSF53474">
    <property type="entry name" value="alpha/beta-Hydrolases"/>
    <property type="match status" value="1"/>
</dbReference>
<feature type="chain" id="PRO_5038599058" evidence="3">
    <location>
        <begin position="20"/>
        <end position="636"/>
    </location>
</feature>